<evidence type="ECO:0000313" key="10">
    <source>
        <dbReference type="Proteomes" id="UP000199223"/>
    </source>
</evidence>
<sequence>MGSNFCAGPHVPERVRLLRTVGRWLGVALLLGAAFVVFRWGEAQGFWLGERPAPAANDPYADLQSGPSETAELPDPAPSPALSPRPPLQEAPPTPTAPPLDTAYRVPPPQASAAATEVRFSGPLPASADGWYELGTRAREAGDARKAARAFTQAAALNPSAANWRALADEQVRLGDYAAATRAYDQAAARYRQRGDDVTARALEYLAAPYRQELEVLRIVPQAGPTQPRLARLEPPRGVLLGIHVSAAGVVGAWGQPPRMTEALRPFAVAFRYWKFSASREPALVFPGRFARAARASGQALHLALEPGMPLGDISDEIVRRFGEAARASGVPVFVRFASEMNDPQNAWSRDPALYRRTFARVARILHQEASNVALVWMPMPGDLARIAEYYPGPGAVDWAGLSLYSVPFENGDPARPRLNAHPLTLIDGFYRQYAPRHPVQLSEYASSHRSGAAPGQDFSAFAARQLREVYWGAWLKYPRLKNINWLDLDMHAGDHNGKARERRNDYRLLGVPAKWEAFRAVQESGAFFRSFQQSRCLTCEVPTARPWGARVEAERSLSGALWLVTARPLGGVKLVLDGREIPVEQTLPHRFTLPPLAPGRYELRVLAWDEESRALLDERRPWRVGAGEPGQ</sequence>
<accession>A0A1H7B846</accession>
<dbReference type="InterPro" id="IPR011990">
    <property type="entry name" value="TPR-like_helical_dom_sf"/>
</dbReference>
<gene>
    <name evidence="9" type="ORF">SAMN04488058_11653</name>
</gene>
<reference evidence="10" key="1">
    <citation type="submission" date="2016-10" db="EMBL/GenBank/DDBJ databases">
        <authorList>
            <person name="Varghese N."/>
            <person name="Submissions S."/>
        </authorList>
    </citation>
    <scope>NUCLEOTIDE SEQUENCE [LARGE SCALE GENOMIC DNA]</scope>
    <source>
        <strain evidence="10">CGMCC 1.10218</strain>
    </source>
</reference>
<evidence type="ECO:0000256" key="2">
    <source>
        <dbReference type="ARBA" id="ARBA00022801"/>
    </source>
</evidence>
<evidence type="ECO:0000256" key="4">
    <source>
        <dbReference type="PROSITE-ProRule" id="PRU00339"/>
    </source>
</evidence>
<feature type="repeat" description="TPR" evidence="4">
    <location>
        <begin position="128"/>
        <end position="161"/>
    </location>
</feature>
<feature type="transmembrane region" description="Helical" evidence="7">
    <location>
        <begin position="21"/>
        <end position="41"/>
    </location>
</feature>
<dbReference type="PROSITE" id="PS50005">
    <property type="entry name" value="TPR"/>
    <property type="match status" value="1"/>
</dbReference>
<dbReference type="InterPro" id="IPR017853">
    <property type="entry name" value="GH"/>
</dbReference>
<organism evidence="9 10">
    <name type="scientific">Deinococcus reticulitermitis</name>
    <dbReference type="NCBI Taxonomy" id="856736"/>
    <lineage>
        <taxon>Bacteria</taxon>
        <taxon>Thermotogati</taxon>
        <taxon>Deinococcota</taxon>
        <taxon>Deinococci</taxon>
        <taxon>Deinococcales</taxon>
        <taxon>Deinococcaceae</taxon>
        <taxon>Deinococcus</taxon>
    </lineage>
</organism>
<keyword evidence="2 5" id="KW-0378">Hydrolase</keyword>
<feature type="region of interest" description="Disordered" evidence="6">
    <location>
        <begin position="57"/>
        <end position="106"/>
    </location>
</feature>
<evidence type="ECO:0000256" key="5">
    <source>
        <dbReference type="PROSITE-ProRule" id="PRU01100"/>
    </source>
</evidence>
<keyword evidence="3 5" id="KW-0326">Glycosidase</keyword>
<keyword evidence="10" id="KW-1185">Reference proteome</keyword>
<dbReference type="SUPFAM" id="SSF48452">
    <property type="entry name" value="TPR-like"/>
    <property type="match status" value="1"/>
</dbReference>
<keyword evidence="7" id="KW-0472">Membrane</keyword>
<dbReference type="EMBL" id="FNZA01000016">
    <property type="protein sequence ID" value="SEJ73598.1"/>
    <property type="molecule type" value="Genomic_DNA"/>
</dbReference>
<evidence type="ECO:0000259" key="8">
    <source>
        <dbReference type="PROSITE" id="PS51764"/>
    </source>
</evidence>
<evidence type="ECO:0000256" key="6">
    <source>
        <dbReference type="SAM" id="MobiDB-lite"/>
    </source>
</evidence>
<dbReference type="Gene3D" id="3.20.20.80">
    <property type="entry name" value="Glycosidases"/>
    <property type="match status" value="1"/>
</dbReference>
<dbReference type="PANTHER" id="PTHR40079">
    <property type="entry name" value="MANNAN ENDO-1,4-BETA-MANNOSIDASE E-RELATED"/>
    <property type="match status" value="1"/>
</dbReference>
<dbReference type="PROSITE" id="PS51764">
    <property type="entry name" value="GH26"/>
    <property type="match status" value="1"/>
</dbReference>
<proteinExistence type="inferred from homology"/>
<dbReference type="InterPro" id="IPR000805">
    <property type="entry name" value="Glyco_hydro_26"/>
</dbReference>
<feature type="compositionally biased region" description="Pro residues" evidence="6">
    <location>
        <begin position="75"/>
        <end position="98"/>
    </location>
</feature>
<dbReference type="PANTHER" id="PTHR40079:SF4">
    <property type="entry name" value="GH26 DOMAIN-CONTAINING PROTEIN-RELATED"/>
    <property type="match status" value="1"/>
</dbReference>
<feature type="active site" description="Nucleophile" evidence="5">
    <location>
        <position position="444"/>
    </location>
</feature>
<dbReference type="SUPFAM" id="SSF51445">
    <property type="entry name" value="(Trans)glycosidases"/>
    <property type="match status" value="1"/>
</dbReference>
<dbReference type="InterPro" id="IPR022790">
    <property type="entry name" value="GH26_dom"/>
</dbReference>
<dbReference type="Proteomes" id="UP000199223">
    <property type="component" value="Unassembled WGS sequence"/>
</dbReference>
<evidence type="ECO:0000256" key="1">
    <source>
        <dbReference type="ARBA" id="ARBA00007754"/>
    </source>
</evidence>
<feature type="active site" description="Proton donor" evidence="5">
    <location>
        <position position="340"/>
    </location>
</feature>
<protein>
    <recommendedName>
        <fullName evidence="8">GH26 domain-containing protein</fullName>
    </recommendedName>
</protein>
<evidence type="ECO:0000313" key="9">
    <source>
        <dbReference type="EMBL" id="SEJ73598.1"/>
    </source>
</evidence>
<evidence type="ECO:0000256" key="3">
    <source>
        <dbReference type="ARBA" id="ARBA00023295"/>
    </source>
</evidence>
<keyword evidence="4" id="KW-0802">TPR repeat</keyword>
<name>A0A1H7B846_9DEIO</name>
<dbReference type="STRING" id="856736.SAMN04488058_11653"/>
<dbReference type="GO" id="GO:0006080">
    <property type="term" value="P:substituted mannan metabolic process"/>
    <property type="evidence" value="ECO:0007669"/>
    <property type="project" value="InterPro"/>
</dbReference>
<keyword evidence="7" id="KW-0812">Transmembrane</keyword>
<dbReference type="InterPro" id="IPR019734">
    <property type="entry name" value="TPR_rpt"/>
</dbReference>
<feature type="domain" description="GH26" evidence="8">
    <location>
        <begin position="221"/>
        <end position="504"/>
    </location>
</feature>
<evidence type="ECO:0000256" key="7">
    <source>
        <dbReference type="SAM" id="Phobius"/>
    </source>
</evidence>
<dbReference type="AlphaFoldDB" id="A0A1H7B846"/>
<dbReference type="Gene3D" id="1.25.40.10">
    <property type="entry name" value="Tetratricopeptide repeat domain"/>
    <property type="match status" value="1"/>
</dbReference>
<comment type="similarity">
    <text evidence="1 5">Belongs to the glycosyl hydrolase 26 family.</text>
</comment>
<keyword evidence="7" id="KW-1133">Transmembrane helix</keyword>
<dbReference type="GO" id="GO:0016985">
    <property type="term" value="F:mannan endo-1,4-beta-mannosidase activity"/>
    <property type="evidence" value="ECO:0007669"/>
    <property type="project" value="InterPro"/>
</dbReference>